<evidence type="ECO:0000259" key="2">
    <source>
        <dbReference type="Pfam" id="PF07007"/>
    </source>
</evidence>
<dbReference type="AlphaFoldDB" id="A0A1I1D974"/>
<dbReference type="EMBL" id="FOLG01000001">
    <property type="protein sequence ID" value="SFB71485.1"/>
    <property type="molecule type" value="Genomic_DNA"/>
</dbReference>
<dbReference type="RefSeq" id="WP_245758699.1">
    <property type="nucleotide sequence ID" value="NZ_FOLG01000001.1"/>
</dbReference>
<feature type="domain" description="Lysozyme inhibitor LprI-like N-terminal" evidence="2">
    <location>
        <begin position="30"/>
        <end position="124"/>
    </location>
</feature>
<dbReference type="STRING" id="441112.SAMN04488094_10178"/>
<gene>
    <name evidence="3" type="ORF">SAMN04488094_10178</name>
</gene>
<reference evidence="3 4" key="1">
    <citation type="submission" date="2016-10" db="EMBL/GenBank/DDBJ databases">
        <authorList>
            <person name="de Groot N.N."/>
        </authorList>
    </citation>
    <scope>NUCLEOTIDE SEQUENCE [LARGE SCALE GENOMIC DNA]</scope>
    <source>
        <strain evidence="3 4">DSM 19548</strain>
    </source>
</reference>
<evidence type="ECO:0000313" key="4">
    <source>
        <dbReference type="Proteomes" id="UP000198728"/>
    </source>
</evidence>
<dbReference type="Pfam" id="PF07007">
    <property type="entry name" value="LprI"/>
    <property type="match status" value="1"/>
</dbReference>
<evidence type="ECO:0000313" key="3">
    <source>
        <dbReference type="EMBL" id="SFB71485.1"/>
    </source>
</evidence>
<dbReference type="Gene3D" id="1.20.1270.180">
    <property type="match status" value="1"/>
</dbReference>
<name>A0A1I1D974_9RHOB</name>
<organism evidence="3 4">
    <name type="scientific">Tropicimonas isoalkanivorans</name>
    <dbReference type="NCBI Taxonomy" id="441112"/>
    <lineage>
        <taxon>Bacteria</taxon>
        <taxon>Pseudomonadati</taxon>
        <taxon>Pseudomonadota</taxon>
        <taxon>Alphaproteobacteria</taxon>
        <taxon>Rhodobacterales</taxon>
        <taxon>Roseobacteraceae</taxon>
        <taxon>Tropicimonas</taxon>
    </lineage>
</organism>
<keyword evidence="1" id="KW-0732">Signal</keyword>
<accession>A0A1I1D974</accession>
<evidence type="ECO:0000256" key="1">
    <source>
        <dbReference type="SAM" id="SignalP"/>
    </source>
</evidence>
<keyword evidence="4" id="KW-1185">Reference proteome</keyword>
<feature type="signal peptide" evidence="1">
    <location>
        <begin position="1"/>
        <end position="21"/>
    </location>
</feature>
<dbReference type="Proteomes" id="UP000198728">
    <property type="component" value="Unassembled WGS sequence"/>
</dbReference>
<protein>
    <submittedName>
        <fullName evidence="3">Uncharacterized conserved protein YecT, DUF1311 family</fullName>
    </submittedName>
</protein>
<proteinExistence type="predicted"/>
<feature type="chain" id="PRO_5011623613" evidence="1">
    <location>
        <begin position="22"/>
        <end position="129"/>
    </location>
</feature>
<dbReference type="InterPro" id="IPR009739">
    <property type="entry name" value="LprI-like_N"/>
</dbReference>
<sequence length="129" mass="13426">MRALAYVVVTLGSLNIPAAFAGPDMECPGGSQIEIGNCVHATLQAVDTAIESALSFAMKSAEELDEITGRTAAVPALHNSQAAWEAYRKAHCDYVGSTYGGGSGTGIAIESCLVMLGRARMEELLDYAG</sequence>